<keyword evidence="10" id="KW-1185">Reference proteome</keyword>
<evidence type="ECO:0000256" key="3">
    <source>
        <dbReference type="ARBA" id="ARBA00012865"/>
    </source>
</evidence>
<evidence type="ECO:0000259" key="8">
    <source>
        <dbReference type="Pfam" id="PF00144"/>
    </source>
</evidence>
<dbReference type="Proteomes" id="UP000031368">
    <property type="component" value="Plasmid pRgalR602c"/>
</dbReference>
<geneLocation type="plasmid" evidence="9 10">
    <name>pRgalR602c</name>
</geneLocation>
<dbReference type="Gene3D" id="3.40.710.10">
    <property type="entry name" value="DD-peptidase/beta-lactamase superfamily"/>
    <property type="match status" value="1"/>
</dbReference>
<organism evidence="9 10">
    <name type="scientific">Rhizobium gallicum bv. gallicum R602sp</name>
    <dbReference type="NCBI Taxonomy" id="1041138"/>
    <lineage>
        <taxon>Bacteria</taxon>
        <taxon>Pseudomonadati</taxon>
        <taxon>Pseudomonadota</taxon>
        <taxon>Alphaproteobacteria</taxon>
        <taxon>Hyphomicrobiales</taxon>
        <taxon>Rhizobiaceae</taxon>
        <taxon>Rhizobium/Agrobacterium group</taxon>
        <taxon>Rhizobium</taxon>
    </lineage>
</organism>
<evidence type="ECO:0000256" key="2">
    <source>
        <dbReference type="ARBA" id="ARBA00007840"/>
    </source>
</evidence>
<dbReference type="InterPro" id="IPR012338">
    <property type="entry name" value="Beta-lactam/transpept-like"/>
</dbReference>
<dbReference type="GO" id="GO:0017001">
    <property type="term" value="P:antibiotic catabolic process"/>
    <property type="evidence" value="ECO:0007669"/>
    <property type="project" value="InterPro"/>
</dbReference>
<feature type="signal peptide" evidence="7">
    <location>
        <begin position="1"/>
        <end position="30"/>
    </location>
</feature>
<evidence type="ECO:0000256" key="6">
    <source>
        <dbReference type="RuleBase" id="RU361140"/>
    </source>
</evidence>
<dbReference type="InterPro" id="IPR001466">
    <property type="entry name" value="Beta-lactam-related"/>
</dbReference>
<evidence type="ECO:0000256" key="7">
    <source>
        <dbReference type="SAM" id="SignalP"/>
    </source>
</evidence>
<evidence type="ECO:0000313" key="10">
    <source>
        <dbReference type="Proteomes" id="UP000031368"/>
    </source>
</evidence>
<dbReference type="PANTHER" id="PTHR46825">
    <property type="entry name" value="D-ALANYL-D-ALANINE-CARBOXYPEPTIDASE/ENDOPEPTIDASE AMPH"/>
    <property type="match status" value="1"/>
</dbReference>
<dbReference type="Pfam" id="PF00144">
    <property type="entry name" value="Beta-lactamase"/>
    <property type="match status" value="1"/>
</dbReference>
<dbReference type="AlphaFoldDB" id="A0A0B4XF27"/>
<proteinExistence type="inferred from homology"/>
<comment type="catalytic activity">
    <reaction evidence="1 6">
        <text>a beta-lactam + H2O = a substituted beta-amino acid</text>
        <dbReference type="Rhea" id="RHEA:20401"/>
        <dbReference type="ChEBI" id="CHEBI:15377"/>
        <dbReference type="ChEBI" id="CHEBI:35627"/>
        <dbReference type="ChEBI" id="CHEBI:140347"/>
        <dbReference type="EC" id="3.5.2.6"/>
    </reaction>
</comment>
<evidence type="ECO:0000313" key="9">
    <source>
        <dbReference type="EMBL" id="AJD45696.1"/>
    </source>
</evidence>
<dbReference type="PROSITE" id="PS51257">
    <property type="entry name" value="PROKAR_LIPOPROTEIN"/>
    <property type="match status" value="1"/>
</dbReference>
<dbReference type="InterPro" id="IPR058136">
    <property type="entry name" value="AmpC"/>
</dbReference>
<keyword evidence="9" id="KW-0614">Plasmid</keyword>
<dbReference type="NCBIfam" id="NF033085">
    <property type="entry name" value="bla_class_C"/>
    <property type="match status" value="1"/>
</dbReference>
<dbReference type="HOGENOM" id="CLU_020027_10_0_5"/>
<dbReference type="EC" id="3.5.2.6" evidence="3 6"/>
<keyword evidence="4 6" id="KW-0378">Hydrolase</keyword>
<dbReference type="InterPro" id="IPR050491">
    <property type="entry name" value="AmpC-like"/>
</dbReference>
<evidence type="ECO:0000256" key="5">
    <source>
        <dbReference type="ARBA" id="ARBA00023251"/>
    </source>
</evidence>
<sequence>MSQISSRTYAVCAGACFSLFGTFLACSAEADVVEGRIRPVVDRTIKGLMTENGVAGMAVGISVDGRRFIFNYGLADKEKATPVTADTLFEIGSVSKTFTATLGAYAEAKGALALSDAASEHMRELAGSAFDHITVLELGTYTAGGLPLQFPDEVINNSTLTRYFRGWRPGYEPGTYRVYSNPSIGLFGTLAAASLRKPFPELMEGTLFPALGLTNSYIRVPEAEMGDYAFGYNKKNNPVRVSPGALDAQAYGVKTTAADLLRFVEANIDTSGLESSLQKAIGATQTGYYRTGDTFQSLGWELYAWPATLDTLLAGNSSDMAMKPHAVTPLVPPQKPAEDVFFNKTGSTGGFGAYAAFVPTRRIGIVLLANRNYPIPERIKAAYSILGMLEAVSQDERHR</sequence>
<dbReference type="GO" id="GO:0030288">
    <property type="term" value="C:outer membrane-bounded periplasmic space"/>
    <property type="evidence" value="ECO:0007669"/>
    <property type="project" value="InterPro"/>
</dbReference>
<feature type="chain" id="PRO_5002111179" description="Beta-lactamase" evidence="7">
    <location>
        <begin position="31"/>
        <end position="399"/>
    </location>
</feature>
<feature type="domain" description="Beta-lactamase-related" evidence="8">
    <location>
        <begin position="41"/>
        <end position="385"/>
    </location>
</feature>
<dbReference type="InterPro" id="IPR001586">
    <property type="entry name" value="Beta-lactam_class-C_AS"/>
</dbReference>
<keyword evidence="7" id="KW-0732">Signal</keyword>
<dbReference type="SUPFAM" id="SSF56601">
    <property type="entry name" value="beta-lactamase/transpeptidase-like"/>
    <property type="match status" value="1"/>
</dbReference>
<dbReference type="RefSeq" id="WP_040115853.1">
    <property type="nucleotide sequence ID" value="NZ_CP006880.1"/>
</dbReference>
<evidence type="ECO:0000256" key="4">
    <source>
        <dbReference type="ARBA" id="ARBA00022801"/>
    </source>
</evidence>
<dbReference type="KEGG" id="rga:RGR602_PC01672"/>
<dbReference type="PANTHER" id="PTHR46825:SF8">
    <property type="entry name" value="BETA-LACTAMASE-RELATED"/>
    <property type="match status" value="1"/>
</dbReference>
<keyword evidence="5 6" id="KW-0046">Antibiotic resistance</keyword>
<protein>
    <recommendedName>
        <fullName evidence="3 6">Beta-lactamase</fullName>
        <ecNumber evidence="3 6">3.5.2.6</ecNumber>
    </recommendedName>
</protein>
<dbReference type="GO" id="GO:0008800">
    <property type="term" value="F:beta-lactamase activity"/>
    <property type="evidence" value="ECO:0007669"/>
    <property type="project" value="UniProtKB-UniRule"/>
</dbReference>
<dbReference type="PROSITE" id="PS00336">
    <property type="entry name" value="BETA_LACTAMASE_C"/>
    <property type="match status" value="1"/>
</dbReference>
<dbReference type="EMBL" id="CP006880">
    <property type="protein sequence ID" value="AJD45696.1"/>
    <property type="molecule type" value="Genomic_DNA"/>
</dbReference>
<accession>A0A0B4XF27</accession>
<gene>
    <name evidence="9" type="primary">ampC</name>
    <name evidence="9" type="ORF">RGR602_PC01672</name>
</gene>
<dbReference type="GO" id="GO:0046677">
    <property type="term" value="P:response to antibiotic"/>
    <property type="evidence" value="ECO:0007669"/>
    <property type="project" value="UniProtKB-UniRule"/>
</dbReference>
<evidence type="ECO:0000256" key="1">
    <source>
        <dbReference type="ARBA" id="ARBA00001526"/>
    </source>
</evidence>
<name>A0A0B4XF27_9HYPH</name>
<comment type="similarity">
    <text evidence="2 6">Belongs to the class-C beta-lactamase family.</text>
</comment>
<reference evidence="9 10" key="1">
    <citation type="submission" date="2013-11" db="EMBL/GenBank/DDBJ databases">
        <title>Complete genome sequence of Rhizobium gallicum bv. gallicum R602.</title>
        <authorList>
            <person name="Bustos P."/>
            <person name="Santamaria R.I."/>
            <person name="Lozano L."/>
            <person name="Acosta J.L."/>
            <person name="Ormeno-Orrillo E."/>
            <person name="Rogel M.A."/>
            <person name="Romero D."/>
            <person name="Cevallos M.A."/>
            <person name="Martinez-Romero E."/>
            <person name="Gonzalez V."/>
        </authorList>
    </citation>
    <scope>NUCLEOTIDE SEQUENCE [LARGE SCALE GENOMIC DNA]</scope>
    <source>
        <strain evidence="9 10">R602</strain>
        <plasmid evidence="9 10">pRgalR602c</plasmid>
    </source>
</reference>